<dbReference type="GO" id="GO:0003824">
    <property type="term" value="F:catalytic activity"/>
    <property type="evidence" value="ECO:0007669"/>
    <property type="project" value="InterPro"/>
</dbReference>
<dbReference type="InterPro" id="IPR005135">
    <property type="entry name" value="Endo/exonuclease/phosphatase"/>
</dbReference>
<reference evidence="2 3" key="1">
    <citation type="journal article" date="2014" name="Curr. Biol.">
        <title>The genome of the clonal raider ant Cerapachys biroi.</title>
        <authorList>
            <person name="Oxley P.R."/>
            <person name="Ji L."/>
            <person name="Fetter-Pruneda I."/>
            <person name="McKenzie S.K."/>
            <person name="Li C."/>
            <person name="Hu H."/>
            <person name="Zhang G."/>
            <person name="Kronauer D.J."/>
        </authorList>
    </citation>
    <scope>NUCLEOTIDE SEQUENCE [LARGE SCALE GENOMIC DNA]</scope>
</reference>
<organism evidence="2 3">
    <name type="scientific">Ooceraea biroi</name>
    <name type="common">Clonal raider ant</name>
    <name type="synonym">Cerapachys biroi</name>
    <dbReference type="NCBI Taxonomy" id="2015173"/>
    <lineage>
        <taxon>Eukaryota</taxon>
        <taxon>Metazoa</taxon>
        <taxon>Ecdysozoa</taxon>
        <taxon>Arthropoda</taxon>
        <taxon>Hexapoda</taxon>
        <taxon>Insecta</taxon>
        <taxon>Pterygota</taxon>
        <taxon>Neoptera</taxon>
        <taxon>Endopterygota</taxon>
        <taxon>Hymenoptera</taxon>
        <taxon>Apocrita</taxon>
        <taxon>Aculeata</taxon>
        <taxon>Formicoidea</taxon>
        <taxon>Formicidae</taxon>
        <taxon>Dorylinae</taxon>
        <taxon>Ooceraea</taxon>
    </lineage>
</organism>
<dbReference type="PANTHER" id="PTHR33273">
    <property type="entry name" value="DOMAIN-CONTAINING PROTEIN, PUTATIVE-RELATED"/>
    <property type="match status" value="1"/>
</dbReference>
<dbReference type="PANTHER" id="PTHR33273:SF4">
    <property type="entry name" value="ENDONUCLEASE_EXONUCLEASE_PHOSPHATASE DOMAIN-CONTAINING PROTEIN"/>
    <property type="match status" value="1"/>
</dbReference>
<dbReference type="AlphaFoldDB" id="A0A026VVK0"/>
<dbReference type="InterPro" id="IPR036691">
    <property type="entry name" value="Endo/exonu/phosph_ase_sf"/>
</dbReference>
<sequence>MNVYRHPNTETPSNILARLFDYSRSFKFFVILGDFNVHHPLWFSGRSDFMGDRIVQALDSFDLCLLNDGVPTRLGYAHESSSVLDLTMASTSVAACSHATTLSDNMGSDHFPIEVEIGCNAIPINRFAHKIHLSKQETRIFARKLERQRDMLPLESADDALSSYEVLVSLIRGEAMECASGESSHPKTRTVLPRRRPAPWWNDICSRAVQQRKQAMEAYKHRPTAENYSVYRKVRASCRKTLFKQKSRGWKELCSQFNSFTPSAAVWKLIRSFQRADTSNSNVSLFQEILFTRIRSNQPRHPDCLTFRVSRLSIGSL</sequence>
<evidence type="ECO:0000313" key="2">
    <source>
        <dbReference type="EMBL" id="EZA47782.1"/>
    </source>
</evidence>
<gene>
    <name evidence="2" type="ORF">X777_15198</name>
</gene>
<keyword evidence="3" id="KW-1185">Reference proteome</keyword>
<protein>
    <recommendedName>
        <fullName evidence="1">Endonuclease/exonuclease/phosphatase domain-containing protein</fullName>
    </recommendedName>
</protein>
<dbReference type="Gene3D" id="3.60.10.10">
    <property type="entry name" value="Endonuclease/exonuclease/phosphatase"/>
    <property type="match status" value="1"/>
</dbReference>
<dbReference type="OMA" id="RGEAMEC"/>
<accession>A0A026VVK0</accession>
<evidence type="ECO:0000313" key="3">
    <source>
        <dbReference type="Proteomes" id="UP000053097"/>
    </source>
</evidence>
<dbReference type="Pfam" id="PF14529">
    <property type="entry name" value="Exo_endo_phos_2"/>
    <property type="match status" value="1"/>
</dbReference>
<proteinExistence type="predicted"/>
<dbReference type="Proteomes" id="UP000053097">
    <property type="component" value="Unassembled WGS sequence"/>
</dbReference>
<evidence type="ECO:0000259" key="1">
    <source>
        <dbReference type="Pfam" id="PF14529"/>
    </source>
</evidence>
<dbReference type="SUPFAM" id="SSF56219">
    <property type="entry name" value="DNase I-like"/>
    <property type="match status" value="1"/>
</dbReference>
<dbReference type="EMBL" id="KK107786">
    <property type="protein sequence ID" value="EZA47782.1"/>
    <property type="molecule type" value="Genomic_DNA"/>
</dbReference>
<feature type="domain" description="Endonuclease/exonuclease/phosphatase" evidence="1">
    <location>
        <begin position="2"/>
        <end position="113"/>
    </location>
</feature>
<name>A0A026VVK0_OOCBI</name>